<sequence>MPAVTIPYVSRHVAPPTTTEDLEWADLPIVDISKARTPEGRAELAPQMHDAMRTHGFLYIVNHGLTQAQNDRIFDIADVPFTQVPEEEKRKYTSTIKDSGSYRGYKFRQLWAIEGQVHDQIEHYQFFEQEKHPDALQPLLPEIHAFAAHNHYNVLIPILQLLARGMDLPEDTFVNVHGYDSTSGYTRFMKYWPRTEEEESKTKSVWLKGHTDIGTITILWSQPISALQVMSPDGKWRWVRHVDNALVINIGDSMEMLTGGYYKATIHRVIQPPADQRNLERLTVFYFTMAKDDTKLVPFTDSPKLQKEGVKRRIDDEHAPTMGEWRKGIIRSYGFTKLQRRDDKIEEEVVNGILVKHYN</sequence>
<feature type="domain" description="Non-haem dioxygenase N-terminal" evidence="2">
    <location>
        <begin position="27"/>
        <end position="133"/>
    </location>
</feature>
<dbReference type="Pfam" id="PF03171">
    <property type="entry name" value="2OG-FeII_Oxy"/>
    <property type="match status" value="1"/>
</dbReference>
<dbReference type="InterPro" id="IPR027443">
    <property type="entry name" value="IPNS-like_sf"/>
</dbReference>
<dbReference type="STRING" id="139420.A0A371DIF1"/>
<dbReference type="OrthoDB" id="406156at2759"/>
<dbReference type="EMBL" id="KZ857391">
    <property type="protein sequence ID" value="RDX52310.1"/>
    <property type="molecule type" value="Genomic_DNA"/>
</dbReference>
<organism evidence="3 4">
    <name type="scientific">Lentinus brumalis</name>
    <dbReference type="NCBI Taxonomy" id="2498619"/>
    <lineage>
        <taxon>Eukaryota</taxon>
        <taxon>Fungi</taxon>
        <taxon>Dikarya</taxon>
        <taxon>Basidiomycota</taxon>
        <taxon>Agaricomycotina</taxon>
        <taxon>Agaricomycetes</taxon>
        <taxon>Polyporales</taxon>
        <taxon>Polyporaceae</taxon>
        <taxon>Lentinus</taxon>
    </lineage>
</organism>
<dbReference type="InterPro" id="IPR050231">
    <property type="entry name" value="Iron_ascorbate_oxido_reductase"/>
</dbReference>
<protein>
    <submittedName>
        <fullName evidence="3">Clavaminate synthase-like protein</fullName>
    </submittedName>
</protein>
<keyword evidence="4" id="KW-1185">Reference proteome</keyword>
<name>A0A371DIF1_9APHY</name>
<dbReference type="Gene3D" id="2.60.120.330">
    <property type="entry name" value="B-lactam Antibiotic, Isopenicillin N Synthase, Chain"/>
    <property type="match status" value="1"/>
</dbReference>
<evidence type="ECO:0000313" key="3">
    <source>
        <dbReference type="EMBL" id="RDX52310.1"/>
    </source>
</evidence>
<evidence type="ECO:0000259" key="2">
    <source>
        <dbReference type="Pfam" id="PF14226"/>
    </source>
</evidence>
<dbReference type="AlphaFoldDB" id="A0A371DIF1"/>
<reference evidence="3 4" key="1">
    <citation type="journal article" date="2018" name="Biotechnol. Biofuels">
        <title>Integrative visual omics of the white-rot fungus Polyporus brumalis exposes the biotechnological potential of its oxidative enzymes for delignifying raw plant biomass.</title>
        <authorList>
            <person name="Miyauchi S."/>
            <person name="Rancon A."/>
            <person name="Drula E."/>
            <person name="Hage H."/>
            <person name="Chaduli D."/>
            <person name="Favel A."/>
            <person name="Grisel S."/>
            <person name="Henrissat B."/>
            <person name="Herpoel-Gimbert I."/>
            <person name="Ruiz-Duenas F.J."/>
            <person name="Chevret D."/>
            <person name="Hainaut M."/>
            <person name="Lin J."/>
            <person name="Wang M."/>
            <person name="Pangilinan J."/>
            <person name="Lipzen A."/>
            <person name="Lesage-Meessen L."/>
            <person name="Navarro D."/>
            <person name="Riley R."/>
            <person name="Grigoriev I.V."/>
            <person name="Zhou S."/>
            <person name="Raouche S."/>
            <person name="Rosso M.N."/>
        </authorList>
    </citation>
    <scope>NUCLEOTIDE SEQUENCE [LARGE SCALE GENOMIC DNA]</scope>
    <source>
        <strain evidence="3 4">BRFM 1820</strain>
    </source>
</reference>
<dbReference type="InterPro" id="IPR026992">
    <property type="entry name" value="DIOX_N"/>
</dbReference>
<feature type="domain" description="Isopenicillin N synthase-like Fe(2+) 2OG dioxygenase" evidence="1">
    <location>
        <begin position="200"/>
        <end position="288"/>
    </location>
</feature>
<dbReference type="InterPro" id="IPR044861">
    <property type="entry name" value="IPNS-like_FE2OG_OXY"/>
</dbReference>
<evidence type="ECO:0000259" key="1">
    <source>
        <dbReference type="Pfam" id="PF03171"/>
    </source>
</evidence>
<gene>
    <name evidence="3" type="ORF">OH76DRAFT_1400660</name>
</gene>
<proteinExistence type="predicted"/>
<dbReference type="Proteomes" id="UP000256964">
    <property type="component" value="Unassembled WGS sequence"/>
</dbReference>
<dbReference type="PANTHER" id="PTHR47990">
    <property type="entry name" value="2-OXOGLUTARATE (2OG) AND FE(II)-DEPENDENT OXYGENASE SUPERFAMILY PROTEIN-RELATED"/>
    <property type="match status" value="1"/>
</dbReference>
<evidence type="ECO:0000313" key="4">
    <source>
        <dbReference type="Proteomes" id="UP000256964"/>
    </source>
</evidence>
<dbReference type="SUPFAM" id="SSF51197">
    <property type="entry name" value="Clavaminate synthase-like"/>
    <property type="match status" value="1"/>
</dbReference>
<accession>A0A371DIF1</accession>
<dbReference type="PRINTS" id="PR00682">
    <property type="entry name" value="IPNSYNTHASE"/>
</dbReference>
<dbReference type="Pfam" id="PF14226">
    <property type="entry name" value="DIOX_N"/>
    <property type="match status" value="1"/>
</dbReference>